<dbReference type="Pfam" id="PF00571">
    <property type="entry name" value="CBS"/>
    <property type="match status" value="2"/>
</dbReference>
<evidence type="ECO:0000256" key="10">
    <source>
        <dbReference type="ARBA" id="ARBA00048028"/>
    </source>
</evidence>
<dbReference type="Gene3D" id="3.20.20.70">
    <property type="entry name" value="Aldolase class I"/>
    <property type="match status" value="1"/>
</dbReference>
<dbReference type="Proteomes" id="UP000012073">
    <property type="component" value="Unassembled WGS sequence"/>
</dbReference>
<evidence type="ECO:0000256" key="19">
    <source>
        <dbReference type="SAM" id="MobiDB-lite"/>
    </source>
</evidence>
<dbReference type="PANTHER" id="PTHR11911">
    <property type="entry name" value="INOSINE-5-MONOPHOSPHATE DEHYDROGENASE RELATED"/>
    <property type="match status" value="1"/>
</dbReference>
<dbReference type="HAMAP" id="MF_01964">
    <property type="entry name" value="IMPDH"/>
    <property type="match status" value="1"/>
</dbReference>
<feature type="binding site" evidence="12 14">
    <location>
        <begin position="294"/>
        <end position="296"/>
    </location>
    <ligand>
        <name>NAD(+)</name>
        <dbReference type="ChEBI" id="CHEBI:57540"/>
    </ligand>
</feature>
<feature type="binding site" evidence="12">
    <location>
        <begin position="431"/>
        <end position="435"/>
    </location>
    <ligand>
        <name>IMP</name>
        <dbReference type="ChEBI" id="CHEBI:58053"/>
    </ligand>
</feature>
<keyword evidence="3 12" id="KW-0479">Metal-binding</keyword>
<protein>
    <recommendedName>
        <fullName evidence="12 18">Inosine-5'-monophosphate dehydrogenase</fullName>
        <shortName evidence="12">IMP dehydrogenase</shortName>
        <shortName evidence="12">IMPD</shortName>
        <shortName evidence="12">IMPDH</shortName>
        <ecNumber evidence="12 18">1.1.1.205</ecNumber>
    </recommendedName>
</protein>
<keyword evidence="5 12" id="KW-0658">Purine biosynthesis</keyword>
<dbReference type="NCBIfam" id="TIGR01302">
    <property type="entry name" value="IMP_dehydrog"/>
    <property type="match status" value="1"/>
</dbReference>
<dbReference type="CDD" id="cd00381">
    <property type="entry name" value="IMPDH"/>
    <property type="match status" value="1"/>
</dbReference>
<organism evidence="21 22">
    <name type="scientific">Chondrus crispus</name>
    <name type="common">Carrageen Irish moss</name>
    <name type="synonym">Polymorpha crispa</name>
    <dbReference type="NCBI Taxonomy" id="2769"/>
    <lineage>
        <taxon>Eukaryota</taxon>
        <taxon>Rhodophyta</taxon>
        <taxon>Florideophyceae</taxon>
        <taxon>Rhodymeniophycidae</taxon>
        <taxon>Gigartinales</taxon>
        <taxon>Gigartinaceae</taxon>
        <taxon>Chondrus</taxon>
    </lineage>
</organism>
<dbReference type="Gramene" id="CDF41186">
    <property type="protein sequence ID" value="CDF41186"/>
    <property type="gene ID" value="CHC_T00009518001"/>
</dbReference>
<evidence type="ECO:0000256" key="3">
    <source>
        <dbReference type="ARBA" id="ARBA00022723"/>
    </source>
</evidence>
<keyword evidence="9 16" id="KW-0129">CBS domain</keyword>
<dbReference type="OrthoDB" id="418595at2759"/>
<dbReference type="GO" id="GO:0006183">
    <property type="term" value="P:GTP biosynthetic process"/>
    <property type="evidence" value="ECO:0007669"/>
    <property type="project" value="TreeGrafter"/>
</dbReference>
<evidence type="ECO:0000256" key="4">
    <source>
        <dbReference type="ARBA" id="ARBA00022749"/>
    </source>
</evidence>
<dbReference type="PANTHER" id="PTHR11911:SF111">
    <property type="entry name" value="INOSINE-5'-MONOPHOSPHATE DEHYDROGENASE"/>
    <property type="match status" value="1"/>
</dbReference>
<evidence type="ECO:0000256" key="14">
    <source>
        <dbReference type="PIRSR" id="PIRSR000130-3"/>
    </source>
</evidence>
<dbReference type="EMBL" id="HG002320">
    <property type="protein sequence ID" value="CDF41186.1"/>
    <property type="molecule type" value="Genomic_DNA"/>
</dbReference>
<comment type="catalytic activity">
    <reaction evidence="10 12 18">
        <text>IMP + NAD(+) + H2O = XMP + NADH + H(+)</text>
        <dbReference type="Rhea" id="RHEA:11708"/>
        <dbReference type="ChEBI" id="CHEBI:15377"/>
        <dbReference type="ChEBI" id="CHEBI:15378"/>
        <dbReference type="ChEBI" id="CHEBI:57464"/>
        <dbReference type="ChEBI" id="CHEBI:57540"/>
        <dbReference type="ChEBI" id="CHEBI:57945"/>
        <dbReference type="ChEBI" id="CHEBI:58053"/>
        <dbReference type="EC" id="1.1.1.205"/>
    </reaction>
</comment>
<keyword evidence="8 12" id="KW-0520">NAD</keyword>
<feature type="domain" description="CBS" evidence="20">
    <location>
        <begin position="200"/>
        <end position="256"/>
    </location>
</feature>
<feature type="binding site" evidence="12">
    <location>
        <position position="459"/>
    </location>
    <ligand>
        <name>IMP</name>
        <dbReference type="ChEBI" id="CHEBI:58053"/>
    </ligand>
</feature>
<feature type="binding site" evidence="12 14">
    <location>
        <begin position="344"/>
        <end position="346"/>
    </location>
    <ligand>
        <name>NAD(+)</name>
        <dbReference type="ChEBI" id="CHEBI:57540"/>
    </ligand>
</feature>
<evidence type="ECO:0000313" key="22">
    <source>
        <dbReference type="Proteomes" id="UP000012073"/>
    </source>
</evidence>
<evidence type="ECO:0000259" key="20">
    <source>
        <dbReference type="PROSITE" id="PS51371"/>
    </source>
</evidence>
<comment type="pathway">
    <text evidence="12 18">Purine metabolism; XMP biosynthesis via de novo pathway; XMP from IMP: step 1/1.</text>
</comment>
<dbReference type="GO" id="GO:0003938">
    <property type="term" value="F:IMP dehydrogenase activity"/>
    <property type="evidence" value="ECO:0007669"/>
    <property type="project" value="UniProtKB-UniRule"/>
</dbReference>
<dbReference type="InterPro" id="IPR000644">
    <property type="entry name" value="CBS_dom"/>
</dbReference>
<dbReference type="STRING" id="2769.R7QUM5"/>
<dbReference type="Pfam" id="PF00478">
    <property type="entry name" value="IMPDH"/>
    <property type="match status" value="1"/>
</dbReference>
<dbReference type="InterPro" id="IPR046342">
    <property type="entry name" value="CBS_dom_sf"/>
</dbReference>
<dbReference type="InterPro" id="IPR013785">
    <property type="entry name" value="Aldolase_TIM"/>
</dbReference>
<feature type="domain" description="CBS" evidence="20">
    <location>
        <begin position="137"/>
        <end position="196"/>
    </location>
</feature>
<dbReference type="GO" id="GO:0000166">
    <property type="term" value="F:nucleotide binding"/>
    <property type="evidence" value="ECO:0007669"/>
    <property type="project" value="UniProtKB-UniRule"/>
</dbReference>
<feature type="binding site" description="in other chain" evidence="12 15">
    <location>
        <position position="346"/>
    </location>
    <ligand>
        <name>K(+)</name>
        <dbReference type="ChEBI" id="CHEBI:29103"/>
        <note>ligand shared between two tetrameric partners</note>
    </ligand>
</feature>
<reference evidence="22" key="1">
    <citation type="journal article" date="2013" name="Proc. Natl. Acad. Sci. U.S.A.">
        <title>Genome structure and metabolic features in the red seaweed Chondrus crispus shed light on evolution of the Archaeplastida.</title>
        <authorList>
            <person name="Collen J."/>
            <person name="Porcel B."/>
            <person name="Carre W."/>
            <person name="Ball S.G."/>
            <person name="Chaparro C."/>
            <person name="Tonon T."/>
            <person name="Barbeyron T."/>
            <person name="Michel G."/>
            <person name="Noel B."/>
            <person name="Valentin K."/>
            <person name="Elias M."/>
            <person name="Artiguenave F."/>
            <person name="Arun A."/>
            <person name="Aury J.M."/>
            <person name="Barbosa-Neto J.F."/>
            <person name="Bothwell J.H."/>
            <person name="Bouget F.Y."/>
            <person name="Brillet L."/>
            <person name="Cabello-Hurtado F."/>
            <person name="Capella-Gutierrez S."/>
            <person name="Charrier B."/>
            <person name="Cladiere L."/>
            <person name="Cock J.M."/>
            <person name="Coelho S.M."/>
            <person name="Colleoni C."/>
            <person name="Czjzek M."/>
            <person name="Da Silva C."/>
            <person name="Delage L."/>
            <person name="Denoeud F."/>
            <person name="Deschamps P."/>
            <person name="Dittami S.M."/>
            <person name="Gabaldon T."/>
            <person name="Gachon C.M."/>
            <person name="Groisillier A."/>
            <person name="Herve C."/>
            <person name="Jabbari K."/>
            <person name="Katinka M."/>
            <person name="Kloareg B."/>
            <person name="Kowalczyk N."/>
            <person name="Labadie K."/>
            <person name="Leblanc C."/>
            <person name="Lopez P.J."/>
            <person name="McLachlan D.H."/>
            <person name="Meslet-Cladiere L."/>
            <person name="Moustafa A."/>
            <person name="Nehr Z."/>
            <person name="Nyvall Collen P."/>
            <person name="Panaud O."/>
            <person name="Partensky F."/>
            <person name="Poulain J."/>
            <person name="Rensing S.A."/>
            <person name="Rousvoal S."/>
            <person name="Samson G."/>
            <person name="Symeonidi A."/>
            <person name="Weissenbach J."/>
            <person name="Zambounis A."/>
            <person name="Wincker P."/>
            <person name="Boyen C."/>
        </authorList>
    </citation>
    <scope>NUCLEOTIDE SEQUENCE [LARGE SCALE GENOMIC DNA]</scope>
    <source>
        <strain evidence="22">cv. Stackhouse</strain>
    </source>
</reference>
<comment type="function">
    <text evidence="11 12">Catalyzes the conversion of inosine 5'-phosphate (IMP) to xanthosine 5'-phosphate (XMP), the first committed and rate-limiting step in the de novo synthesis of guanine nucleotides, and therefore plays an important role in the regulation of cell growth.</text>
</comment>
<dbReference type="SMART" id="SM00116">
    <property type="entry name" value="CBS"/>
    <property type="match status" value="2"/>
</dbReference>
<evidence type="ECO:0000256" key="16">
    <source>
        <dbReference type="PROSITE-ProRule" id="PRU00703"/>
    </source>
</evidence>
<evidence type="ECO:0000256" key="1">
    <source>
        <dbReference type="ARBA" id="ARBA00001958"/>
    </source>
</evidence>
<dbReference type="InterPro" id="IPR001093">
    <property type="entry name" value="IMP_DH_GMPRt"/>
</dbReference>
<evidence type="ECO:0000256" key="18">
    <source>
        <dbReference type="RuleBase" id="RU003928"/>
    </source>
</evidence>
<evidence type="ECO:0000256" key="5">
    <source>
        <dbReference type="ARBA" id="ARBA00022755"/>
    </source>
</evidence>
<evidence type="ECO:0000256" key="11">
    <source>
        <dbReference type="ARBA" id="ARBA00056556"/>
    </source>
</evidence>
<feature type="binding site" description="in other chain" evidence="12 15">
    <location>
        <position position="348"/>
    </location>
    <ligand>
        <name>K(+)</name>
        <dbReference type="ChEBI" id="CHEBI:29103"/>
        <note>ligand shared between two tetrameric partners</note>
    </ligand>
</feature>
<dbReference type="GO" id="GO:0006177">
    <property type="term" value="P:GMP biosynthetic process"/>
    <property type="evidence" value="ECO:0007669"/>
    <property type="project" value="UniProtKB-UniRule"/>
</dbReference>
<dbReference type="InterPro" id="IPR005990">
    <property type="entry name" value="IMP_DH"/>
</dbReference>
<dbReference type="EC" id="1.1.1.205" evidence="12 18"/>
<dbReference type="PhylomeDB" id="R7QUM5"/>
<comment type="activity regulation">
    <text evidence="12">Mycophenolic acid (MPA) is a non-competitive inhibitor that prevents formation of the closed enzyme conformation by binding to the same site as the amobile flap. In contrast, mizoribine monophosphate (MZP) is a competitive inhibitor that induces the closed conformation. MPA is a potent inhibitor of mammalian IMPDHs but a poor inhibitor of the bacterial enzymes. MZP is a more potent inhibitor of bacterial IMPDH.</text>
</comment>
<keyword evidence="22" id="KW-1185">Reference proteome</keyword>
<evidence type="ECO:0000256" key="8">
    <source>
        <dbReference type="ARBA" id="ARBA00023027"/>
    </source>
</evidence>
<keyword evidence="7 12" id="KW-0560">Oxidoreductase</keyword>
<evidence type="ECO:0000256" key="9">
    <source>
        <dbReference type="ARBA" id="ARBA00023122"/>
    </source>
</evidence>
<feature type="binding site" evidence="12">
    <location>
        <begin position="384"/>
        <end position="386"/>
    </location>
    <ligand>
        <name>IMP</name>
        <dbReference type="ChEBI" id="CHEBI:58053"/>
    </ligand>
</feature>
<dbReference type="RefSeq" id="XP_005711480.1">
    <property type="nucleotide sequence ID" value="XM_005711423.1"/>
</dbReference>
<dbReference type="InterPro" id="IPR015875">
    <property type="entry name" value="IMP_DH/GMP_Rdtase_CS"/>
</dbReference>
<evidence type="ECO:0000256" key="7">
    <source>
        <dbReference type="ARBA" id="ARBA00023002"/>
    </source>
</evidence>
<dbReference type="SUPFAM" id="SSF54631">
    <property type="entry name" value="CBS-domain pair"/>
    <property type="match status" value="1"/>
</dbReference>
<dbReference type="GO" id="GO:0005737">
    <property type="term" value="C:cytoplasm"/>
    <property type="evidence" value="ECO:0007669"/>
    <property type="project" value="UniProtKB-SubCell"/>
</dbReference>
<dbReference type="UniPathway" id="UPA00601">
    <property type="reaction ID" value="UER00295"/>
</dbReference>
<keyword evidence="4 12" id="KW-0332">GMP biosynthesis</keyword>
<dbReference type="OMA" id="MGYCGAK"/>
<feature type="active site" description="Proton acceptor" evidence="12 13">
    <location>
        <position position="447"/>
    </location>
</feature>
<feature type="region of interest" description="Disordered" evidence="19">
    <location>
        <begin position="1"/>
        <end position="28"/>
    </location>
</feature>
<dbReference type="PROSITE" id="PS00487">
    <property type="entry name" value="IMP_DH_GMP_RED"/>
    <property type="match status" value="1"/>
</dbReference>
<feature type="binding site" description="in other chain" evidence="12 15">
    <location>
        <position position="351"/>
    </location>
    <ligand>
        <name>K(+)</name>
        <dbReference type="ChEBI" id="CHEBI:29103"/>
        <note>ligand shared between two tetrameric partners</note>
    </ligand>
</feature>
<evidence type="ECO:0000256" key="15">
    <source>
        <dbReference type="PIRSR" id="PIRSR000130-4"/>
    </source>
</evidence>
<accession>R7QUM5</accession>
<dbReference type="CDD" id="cd04601">
    <property type="entry name" value="CBS_pair_IMPDH"/>
    <property type="match status" value="1"/>
</dbReference>
<feature type="active site" description="Thioimidate intermediate" evidence="12 13">
    <location>
        <position position="351"/>
    </location>
</feature>
<evidence type="ECO:0000313" key="21">
    <source>
        <dbReference type="EMBL" id="CDF41186.1"/>
    </source>
</evidence>
<evidence type="ECO:0000256" key="13">
    <source>
        <dbReference type="PIRSR" id="PIRSR000130-1"/>
    </source>
</evidence>
<dbReference type="AlphaFoldDB" id="R7QUM5"/>
<keyword evidence="12" id="KW-0963">Cytoplasm</keyword>
<name>R7QUM5_CHOCR</name>
<keyword evidence="6 12" id="KW-0630">Potassium</keyword>
<feature type="binding site" evidence="12">
    <location>
        <begin position="407"/>
        <end position="408"/>
    </location>
    <ligand>
        <name>IMP</name>
        <dbReference type="ChEBI" id="CHEBI:58053"/>
    </ligand>
</feature>
<dbReference type="FunFam" id="3.20.20.70:FF:000086">
    <property type="entry name" value="IMP dehydrogenase, putative"/>
    <property type="match status" value="1"/>
</dbReference>
<comment type="subcellular location">
    <subcellularLocation>
        <location evidence="12">Cytoplasm</location>
    </subcellularLocation>
</comment>
<dbReference type="GeneID" id="17319194"/>
<dbReference type="SMART" id="SM01240">
    <property type="entry name" value="IMPDH"/>
    <property type="match status" value="1"/>
</dbReference>
<gene>
    <name evidence="21" type="ORF">CHC_T00009518001</name>
</gene>
<comment type="similarity">
    <text evidence="2 12 17">Belongs to the IMPDH/GMPR family.</text>
</comment>
<dbReference type="GO" id="GO:0046872">
    <property type="term" value="F:metal ion binding"/>
    <property type="evidence" value="ECO:0007669"/>
    <property type="project" value="UniProtKB-UniRule"/>
</dbReference>
<evidence type="ECO:0000256" key="6">
    <source>
        <dbReference type="ARBA" id="ARBA00022958"/>
    </source>
</evidence>
<dbReference type="PROSITE" id="PS51371">
    <property type="entry name" value="CBS"/>
    <property type="match status" value="2"/>
</dbReference>
<feature type="compositionally biased region" description="Basic and acidic residues" evidence="19">
    <location>
        <begin position="15"/>
        <end position="25"/>
    </location>
</feature>
<evidence type="ECO:0000256" key="12">
    <source>
        <dbReference type="HAMAP-Rule" id="MF_03156"/>
    </source>
</evidence>
<dbReference type="KEGG" id="ccp:CHC_T00009518001"/>
<evidence type="ECO:0000256" key="2">
    <source>
        <dbReference type="ARBA" id="ARBA00005502"/>
    </source>
</evidence>
<evidence type="ECO:0000256" key="17">
    <source>
        <dbReference type="RuleBase" id="RU003927"/>
    </source>
</evidence>
<comment type="subunit">
    <text evidence="12">Homotetramer.</text>
</comment>
<comment type="cofactor">
    <cofactor evidence="1 12">
        <name>K(+)</name>
        <dbReference type="ChEBI" id="CHEBI:29103"/>
    </cofactor>
</comment>
<feature type="binding site" evidence="12">
    <location>
        <position position="349"/>
    </location>
    <ligand>
        <name>IMP</name>
        <dbReference type="ChEBI" id="CHEBI:58053"/>
    </ligand>
</feature>
<proteinExistence type="inferred from homology"/>
<dbReference type="PIRSF" id="PIRSF000130">
    <property type="entry name" value="IMPDH"/>
    <property type="match status" value="1"/>
</dbReference>
<dbReference type="SUPFAM" id="SSF51412">
    <property type="entry name" value="Inosine monophosphate dehydrogenase (IMPDH)"/>
    <property type="match status" value="1"/>
</dbReference>
<comment type="caution">
    <text evidence="12">Lacks conserved residue(s) required for the propagation of feature annotation.</text>
</comment>
<sequence length="532" mass="58151">MAPTTAHMGANGAHVADDTMKKQPKPEFSPEDLFKYQDGAAAADFLDSGILGYTYSDFVMLPGHIYFGVENVSTTSRISRNISLSLPLVSSPMDTVTESEMAINMALQGGIGIIHYNNSIREQKREVDRVKRYENGFITDPKTLSPKHTIRDALEIKNRYGFMGIPITESGGMNSKLVGIVTNRDVEFIRDKDTPLSDIMTTELQTATEGCSLELAYTVLKECKKGKLPIVNNAGELVGLVARTDILKNRDFPESSKDKARKRLLSGASIGTRPEDRERLAALVEVGLDVLVLDSSQGDSVFQLDMIRYVKEKYPHLEVVAGNVVTQNQAYHLIKAGADGLRIGMGSGSICTTQEVMACGRAQATAVYRVSKLAKEFNVPCIADGGVSSSGHIIKGLACGASCVMMGSMLAGTEESPGEYFYKDGVRLKKYRGMGSVDAMKKGSSVRYFSEDDRIRVAQGVSGAVADKGSVKRFLPYLRMGVKHGFQDLGVRSIPELHEQVYDGRLRFQVRTPAAQLEGNVHSLFTYEKSTH</sequence>